<protein>
    <submittedName>
        <fullName evidence="1">Envelope glycoprotein</fullName>
    </submittedName>
</protein>
<proteinExistence type="predicted"/>
<sequence length="85" mass="9611">MDKLIQAAADIDDLQYRIHCAIELVRSVHESITDGANEPGQNEYDALFGAYCLLHSLDMELEETSERLWNAGCRAHRSYSRKPTG</sequence>
<reference evidence="1" key="1">
    <citation type="journal article" date="2021" name="Proc. Natl. Acad. Sci. U.S.A.">
        <title>A Catalog of Tens of Thousands of Viruses from Human Metagenomes Reveals Hidden Associations with Chronic Diseases.</title>
        <authorList>
            <person name="Tisza M.J."/>
            <person name="Buck C.B."/>
        </authorList>
    </citation>
    <scope>NUCLEOTIDE SEQUENCE</scope>
    <source>
        <strain evidence="1">CtkOm7</strain>
    </source>
</reference>
<name>A0A8S5NN99_9CAUD</name>
<keyword evidence="1" id="KW-0946">Virion</keyword>
<evidence type="ECO:0000313" key="1">
    <source>
        <dbReference type="EMBL" id="DAD95712.1"/>
    </source>
</evidence>
<dbReference type="GO" id="GO:0019031">
    <property type="term" value="C:viral envelope"/>
    <property type="evidence" value="ECO:0007669"/>
    <property type="project" value="UniProtKB-KW"/>
</dbReference>
<keyword evidence="1" id="KW-0261">Viral envelope protein</keyword>
<accession>A0A8S5NN99</accession>
<dbReference type="EMBL" id="BK015199">
    <property type="protein sequence ID" value="DAD95712.1"/>
    <property type="molecule type" value="Genomic_DNA"/>
</dbReference>
<organism evidence="1">
    <name type="scientific">Myoviridae sp. ctkOm7</name>
    <dbReference type="NCBI Taxonomy" id="2826690"/>
    <lineage>
        <taxon>Viruses</taxon>
        <taxon>Duplodnaviria</taxon>
        <taxon>Heunggongvirae</taxon>
        <taxon>Uroviricota</taxon>
        <taxon>Caudoviricetes</taxon>
    </lineage>
</organism>